<evidence type="ECO:0000256" key="2">
    <source>
        <dbReference type="ARBA" id="ARBA00023315"/>
    </source>
</evidence>
<dbReference type="CDD" id="cd04301">
    <property type="entry name" value="NAT_SF"/>
    <property type="match status" value="1"/>
</dbReference>
<proteinExistence type="predicted"/>
<reference evidence="4 5" key="1">
    <citation type="submission" date="2023-07" db="EMBL/GenBank/DDBJ databases">
        <title>Genomic Encyclopedia of Type Strains, Phase IV (KMG-IV): sequencing the most valuable type-strain genomes for metagenomic binning, comparative biology and taxonomic classification.</title>
        <authorList>
            <person name="Goeker M."/>
        </authorList>
    </citation>
    <scope>NUCLEOTIDE SEQUENCE [LARGE SCALE GENOMIC DNA]</scope>
    <source>
        <strain evidence="4 5">DSM 22170</strain>
    </source>
</reference>
<keyword evidence="1" id="KW-0808">Transferase</keyword>
<evidence type="ECO:0000259" key="3">
    <source>
        <dbReference type="PROSITE" id="PS51186"/>
    </source>
</evidence>
<gene>
    <name evidence="4" type="ORF">JOC58_001714</name>
</gene>
<protein>
    <submittedName>
        <fullName evidence="4">GNAT superfamily N-acetyltransferase</fullName>
    </submittedName>
</protein>
<organism evidence="4 5">
    <name type="scientific">Paenibacillus hunanensis</name>
    <dbReference type="NCBI Taxonomy" id="539262"/>
    <lineage>
        <taxon>Bacteria</taxon>
        <taxon>Bacillati</taxon>
        <taxon>Bacillota</taxon>
        <taxon>Bacilli</taxon>
        <taxon>Bacillales</taxon>
        <taxon>Paenibacillaceae</taxon>
        <taxon>Paenibacillus</taxon>
    </lineage>
</organism>
<comment type="caution">
    <text evidence="4">The sequence shown here is derived from an EMBL/GenBank/DDBJ whole genome shotgun (WGS) entry which is preliminary data.</text>
</comment>
<dbReference type="PROSITE" id="PS51186">
    <property type="entry name" value="GNAT"/>
    <property type="match status" value="1"/>
</dbReference>
<sequence>MEQHTLVMREAKQEDIPRLVVLMDQLGYPVTEEDFRTRFAPIQEHSDYQTYVAESDGEVVGMIGLIKEMRFERDGIHVRVGSLVVDDRYRGSGIGRALLLAAEGWAGTVGAHALALNSGNREERTGAHAFYRHLGFTGTSTGFVKLLQ</sequence>
<name>A0ABU1IX37_9BACL</name>
<feature type="domain" description="N-acetyltransferase" evidence="3">
    <location>
        <begin position="6"/>
        <end position="148"/>
    </location>
</feature>
<evidence type="ECO:0000313" key="5">
    <source>
        <dbReference type="Proteomes" id="UP001185028"/>
    </source>
</evidence>
<evidence type="ECO:0000256" key="1">
    <source>
        <dbReference type="ARBA" id="ARBA00022679"/>
    </source>
</evidence>
<keyword evidence="2" id="KW-0012">Acyltransferase</keyword>
<dbReference type="EMBL" id="JAVDQH010000005">
    <property type="protein sequence ID" value="MDR6243821.1"/>
    <property type="molecule type" value="Genomic_DNA"/>
</dbReference>
<dbReference type="SUPFAM" id="SSF55729">
    <property type="entry name" value="Acyl-CoA N-acyltransferases (Nat)"/>
    <property type="match status" value="1"/>
</dbReference>
<accession>A0ABU1IX37</accession>
<dbReference type="RefSeq" id="WP_188777012.1">
    <property type="nucleotide sequence ID" value="NZ_BMMB01000008.1"/>
</dbReference>
<dbReference type="Gene3D" id="3.40.630.30">
    <property type="match status" value="1"/>
</dbReference>
<dbReference type="Pfam" id="PF00583">
    <property type="entry name" value="Acetyltransf_1"/>
    <property type="match status" value="1"/>
</dbReference>
<keyword evidence="5" id="KW-1185">Reference proteome</keyword>
<dbReference type="PANTHER" id="PTHR43877">
    <property type="entry name" value="AMINOALKYLPHOSPHONATE N-ACETYLTRANSFERASE-RELATED-RELATED"/>
    <property type="match status" value="1"/>
</dbReference>
<dbReference type="InterPro" id="IPR000182">
    <property type="entry name" value="GNAT_dom"/>
</dbReference>
<dbReference type="Proteomes" id="UP001185028">
    <property type="component" value="Unassembled WGS sequence"/>
</dbReference>
<evidence type="ECO:0000313" key="4">
    <source>
        <dbReference type="EMBL" id="MDR6243821.1"/>
    </source>
</evidence>
<dbReference type="PANTHER" id="PTHR43877:SF2">
    <property type="entry name" value="AMINOALKYLPHOSPHONATE N-ACETYLTRANSFERASE-RELATED"/>
    <property type="match status" value="1"/>
</dbReference>
<dbReference type="InterPro" id="IPR016181">
    <property type="entry name" value="Acyl_CoA_acyltransferase"/>
</dbReference>
<dbReference type="InterPro" id="IPR050832">
    <property type="entry name" value="Bact_Acetyltransf"/>
</dbReference>